<dbReference type="PANTHER" id="PTHR31544">
    <property type="entry name" value="AIG2-LIKE PROTEIN D"/>
    <property type="match status" value="1"/>
</dbReference>
<reference evidence="6" key="2">
    <citation type="submission" date="2021-08" db="EMBL/GenBank/DDBJ databases">
        <authorList>
            <person name="Gostincar C."/>
            <person name="Sun X."/>
            <person name="Song Z."/>
            <person name="Gunde-Cimerman N."/>
        </authorList>
    </citation>
    <scope>NUCLEOTIDE SEQUENCE</scope>
    <source>
        <strain evidence="6">EXF-9911</strain>
    </source>
</reference>
<gene>
    <name evidence="6" type="ORF">KCU76_g2370</name>
</gene>
<dbReference type="InterPro" id="IPR036568">
    <property type="entry name" value="GGCT-like_sf"/>
</dbReference>
<dbReference type="AlphaFoldDB" id="A0A9P8JE00"/>
<evidence type="ECO:0000313" key="7">
    <source>
        <dbReference type="Proteomes" id="UP000779574"/>
    </source>
</evidence>
<name>A0A9P8JE00_AURME</name>
<feature type="region of interest" description="Disordered" evidence="4">
    <location>
        <begin position="205"/>
        <end position="261"/>
    </location>
</feature>
<dbReference type="SUPFAM" id="SSF110857">
    <property type="entry name" value="Gamma-glutamyl cyclotransferase-like"/>
    <property type="match status" value="1"/>
</dbReference>
<comment type="similarity">
    <text evidence="1">Belongs to the gamma-glutamylcyclotransferase family.</text>
</comment>
<dbReference type="CDD" id="cd06661">
    <property type="entry name" value="GGCT_like"/>
    <property type="match status" value="1"/>
</dbReference>
<sequence length="261" mass="29531">MKFYGNQEDDLPLDEPFPLGKPFTFDETFEERTETSGEGTDCFKERIKEAQTSMGTRTAFFYGTLMAQEVLYNVIFGPTGSRYNIQNVKPTPAILHNHKRSRVKYCDYPGVIPQEGHSVRGTYVTGLTDGDIYRLDMFEGPQYSLRTVRVRLLKTEGDEVTGEGNVEGDEVETQTYIWIDSLAKLEDKEWDYAAFRKEKLALWSGGEPEQQGWDDGEKPEESVDATGGRFGNGQIAQDLSKEHEKLKQQEGNEGEPLKSAV</sequence>
<dbReference type="InterPro" id="IPR013024">
    <property type="entry name" value="GGCT-like"/>
</dbReference>
<dbReference type="InterPro" id="IPR009288">
    <property type="entry name" value="AIG2-like_dom"/>
</dbReference>
<dbReference type="Pfam" id="PF06094">
    <property type="entry name" value="GGACT"/>
    <property type="match status" value="1"/>
</dbReference>
<dbReference type="Proteomes" id="UP000779574">
    <property type="component" value="Unassembled WGS sequence"/>
</dbReference>
<dbReference type="Gene3D" id="3.10.490.10">
    <property type="entry name" value="Gamma-glutamyl cyclotransferase-like"/>
    <property type="match status" value="1"/>
</dbReference>
<dbReference type="GO" id="GO:0016740">
    <property type="term" value="F:transferase activity"/>
    <property type="evidence" value="ECO:0007669"/>
    <property type="project" value="UniProtKB-KW"/>
</dbReference>
<evidence type="ECO:0000313" key="6">
    <source>
        <dbReference type="EMBL" id="KAG9698272.1"/>
    </source>
</evidence>
<feature type="non-terminal residue" evidence="6">
    <location>
        <position position="1"/>
    </location>
</feature>
<feature type="domain" description="Gamma-glutamylcyclotransferase AIG2-like" evidence="5">
    <location>
        <begin position="60"/>
        <end position="191"/>
    </location>
</feature>
<proteinExistence type="inferred from homology"/>
<accession>A0A9P8JE00</accession>
<keyword evidence="2" id="KW-0808">Transferase</keyword>
<evidence type="ECO:0000256" key="3">
    <source>
        <dbReference type="ARBA" id="ARBA00030602"/>
    </source>
</evidence>
<dbReference type="PANTHER" id="PTHR31544:SF2">
    <property type="entry name" value="AIG2-LIKE PROTEIN D"/>
    <property type="match status" value="1"/>
</dbReference>
<dbReference type="InterPro" id="IPR045038">
    <property type="entry name" value="AIG2-like"/>
</dbReference>
<comment type="caution">
    <text evidence="6">The sequence shown here is derived from an EMBL/GenBank/DDBJ whole genome shotgun (WGS) entry which is preliminary data.</text>
</comment>
<evidence type="ECO:0000259" key="5">
    <source>
        <dbReference type="Pfam" id="PF06094"/>
    </source>
</evidence>
<evidence type="ECO:0000256" key="4">
    <source>
        <dbReference type="SAM" id="MobiDB-lite"/>
    </source>
</evidence>
<feature type="compositionally biased region" description="Basic and acidic residues" evidence="4">
    <location>
        <begin position="239"/>
        <end position="250"/>
    </location>
</feature>
<organism evidence="6 7">
    <name type="scientific">Aureobasidium melanogenum</name>
    <name type="common">Aureobasidium pullulans var. melanogenum</name>
    <dbReference type="NCBI Taxonomy" id="46634"/>
    <lineage>
        <taxon>Eukaryota</taxon>
        <taxon>Fungi</taxon>
        <taxon>Dikarya</taxon>
        <taxon>Ascomycota</taxon>
        <taxon>Pezizomycotina</taxon>
        <taxon>Dothideomycetes</taxon>
        <taxon>Dothideomycetidae</taxon>
        <taxon>Dothideales</taxon>
        <taxon>Saccotheciaceae</taxon>
        <taxon>Aureobasidium</taxon>
    </lineage>
</organism>
<dbReference type="OrthoDB" id="1044435at2759"/>
<protein>
    <recommendedName>
        <fullName evidence="3">Putative gamma-glutamylcyclotransferase</fullName>
    </recommendedName>
</protein>
<dbReference type="EMBL" id="JAHFXF010000057">
    <property type="protein sequence ID" value="KAG9698272.1"/>
    <property type="molecule type" value="Genomic_DNA"/>
</dbReference>
<evidence type="ECO:0000256" key="1">
    <source>
        <dbReference type="ARBA" id="ARBA00008861"/>
    </source>
</evidence>
<evidence type="ECO:0000256" key="2">
    <source>
        <dbReference type="ARBA" id="ARBA00022679"/>
    </source>
</evidence>
<reference evidence="6" key="1">
    <citation type="journal article" date="2021" name="J Fungi (Basel)">
        <title>Virulence traits and population genomics of the black yeast Aureobasidium melanogenum.</title>
        <authorList>
            <person name="Cernosa A."/>
            <person name="Sun X."/>
            <person name="Gostincar C."/>
            <person name="Fang C."/>
            <person name="Gunde-Cimerman N."/>
            <person name="Song Z."/>
        </authorList>
    </citation>
    <scope>NUCLEOTIDE SEQUENCE</scope>
    <source>
        <strain evidence="6">EXF-9911</strain>
    </source>
</reference>